<dbReference type="AlphaFoldDB" id="A0A3E2GRT2"/>
<dbReference type="Proteomes" id="UP000258309">
    <property type="component" value="Unassembled WGS sequence"/>
</dbReference>
<reference evidence="2 3" key="1">
    <citation type="submission" date="2018-05" db="EMBL/GenBank/DDBJ databases">
        <title>Draft genome sequence of Scytalidium lignicola DSM 105466, a ubiquitous saprotrophic fungus.</title>
        <authorList>
            <person name="Buettner E."/>
            <person name="Gebauer A.M."/>
            <person name="Hofrichter M."/>
            <person name="Liers C."/>
            <person name="Kellner H."/>
        </authorList>
    </citation>
    <scope>NUCLEOTIDE SEQUENCE [LARGE SCALE GENOMIC DNA]</scope>
    <source>
        <strain evidence="2 3">DSM 105466</strain>
    </source>
</reference>
<keyword evidence="1" id="KW-0472">Membrane</keyword>
<protein>
    <submittedName>
        <fullName evidence="2">Uncharacterized protein</fullName>
    </submittedName>
</protein>
<evidence type="ECO:0000256" key="1">
    <source>
        <dbReference type="SAM" id="Phobius"/>
    </source>
</evidence>
<evidence type="ECO:0000313" key="2">
    <source>
        <dbReference type="EMBL" id="RFU23865.1"/>
    </source>
</evidence>
<accession>A0A3E2GRT2</accession>
<organism evidence="2 3">
    <name type="scientific">Scytalidium lignicola</name>
    <name type="common">Hyphomycete</name>
    <dbReference type="NCBI Taxonomy" id="5539"/>
    <lineage>
        <taxon>Eukaryota</taxon>
        <taxon>Fungi</taxon>
        <taxon>Dikarya</taxon>
        <taxon>Ascomycota</taxon>
        <taxon>Pezizomycotina</taxon>
        <taxon>Leotiomycetes</taxon>
        <taxon>Leotiomycetes incertae sedis</taxon>
        <taxon>Scytalidium</taxon>
    </lineage>
</organism>
<name>A0A3E2GRT2_SCYLI</name>
<evidence type="ECO:0000313" key="3">
    <source>
        <dbReference type="Proteomes" id="UP000258309"/>
    </source>
</evidence>
<proteinExistence type="predicted"/>
<keyword evidence="3" id="KW-1185">Reference proteome</keyword>
<comment type="caution">
    <text evidence="2">The sequence shown here is derived from an EMBL/GenBank/DDBJ whole genome shotgun (WGS) entry which is preliminary data.</text>
</comment>
<feature type="transmembrane region" description="Helical" evidence="1">
    <location>
        <begin position="6"/>
        <end position="27"/>
    </location>
</feature>
<dbReference type="EMBL" id="NCSJ02000575">
    <property type="protein sequence ID" value="RFU23865.1"/>
    <property type="molecule type" value="Genomic_DNA"/>
</dbReference>
<dbReference type="Pfam" id="PF17276">
    <property type="entry name" value="DUF5341"/>
    <property type="match status" value="1"/>
</dbReference>
<sequence length="264" mass="27305">MILARAWATFFLGSGVAFFAAIGWVGTSIANTTCSSAMWLALFGVGTAIAGTSACIAAGAIAVLATSVASGLATYGYSVGWTFEGEGAALGKRDGYKQIVDTTFGLAHNYDADTHKALNLTLNMTLGRLVTLNDNGVIRVAIGATSGLGQIMDGFDAFKSSKSTAAAPSKRQSSETVDWISFNTYGENMEEGGEFLEAVDEDANASASSADYSVDGWAEGFDYYSTKFCLGASPANNGLGQNSIVVGEVYTNAYGGIDTFCDSG</sequence>
<feature type="non-terminal residue" evidence="2">
    <location>
        <position position="264"/>
    </location>
</feature>
<keyword evidence="1" id="KW-1133">Transmembrane helix</keyword>
<gene>
    <name evidence="2" type="ORF">B7463_g12479</name>
</gene>
<feature type="transmembrane region" description="Helical" evidence="1">
    <location>
        <begin position="39"/>
        <end position="65"/>
    </location>
</feature>
<dbReference type="InterPro" id="IPR035237">
    <property type="entry name" value="DUF5341"/>
</dbReference>
<dbReference type="OrthoDB" id="3494805at2759"/>
<feature type="non-terminal residue" evidence="2">
    <location>
        <position position="1"/>
    </location>
</feature>
<keyword evidence="1" id="KW-0812">Transmembrane</keyword>